<feature type="compositionally biased region" description="Low complexity" evidence="1">
    <location>
        <begin position="97"/>
        <end position="106"/>
    </location>
</feature>
<keyword evidence="4" id="KW-1185">Reference proteome</keyword>
<dbReference type="Proteomes" id="UP001556367">
    <property type="component" value="Unassembled WGS sequence"/>
</dbReference>
<gene>
    <name evidence="3" type="ORF">HGRIS_005907</name>
</gene>
<comment type="caution">
    <text evidence="3">The sequence shown here is derived from an EMBL/GenBank/DDBJ whole genome shotgun (WGS) entry which is preliminary data.</text>
</comment>
<name>A0ABR3K0L3_9AGAR</name>
<evidence type="ECO:0000256" key="1">
    <source>
        <dbReference type="SAM" id="MobiDB-lite"/>
    </source>
</evidence>
<protein>
    <submittedName>
        <fullName evidence="3">Uncharacterized protein</fullName>
    </submittedName>
</protein>
<dbReference type="EMBL" id="JASNQZ010000001">
    <property type="protein sequence ID" value="KAL0960898.1"/>
    <property type="molecule type" value="Genomic_DNA"/>
</dbReference>
<keyword evidence="2" id="KW-1133">Transmembrane helix</keyword>
<organism evidence="3 4">
    <name type="scientific">Hohenbuehelia grisea</name>
    <dbReference type="NCBI Taxonomy" id="104357"/>
    <lineage>
        <taxon>Eukaryota</taxon>
        <taxon>Fungi</taxon>
        <taxon>Dikarya</taxon>
        <taxon>Basidiomycota</taxon>
        <taxon>Agaricomycotina</taxon>
        <taxon>Agaricomycetes</taxon>
        <taxon>Agaricomycetidae</taxon>
        <taxon>Agaricales</taxon>
        <taxon>Pleurotineae</taxon>
        <taxon>Pleurotaceae</taxon>
        <taxon>Hohenbuehelia</taxon>
    </lineage>
</organism>
<feature type="transmembrane region" description="Helical" evidence="2">
    <location>
        <begin position="12"/>
        <end position="31"/>
    </location>
</feature>
<proteinExistence type="predicted"/>
<feature type="compositionally biased region" description="Basic residues" evidence="1">
    <location>
        <begin position="133"/>
        <end position="142"/>
    </location>
</feature>
<evidence type="ECO:0000313" key="3">
    <source>
        <dbReference type="EMBL" id="KAL0960898.1"/>
    </source>
</evidence>
<accession>A0ABR3K0L3</accession>
<feature type="region of interest" description="Disordered" evidence="1">
    <location>
        <begin position="86"/>
        <end position="142"/>
    </location>
</feature>
<sequence length="142" mass="15650">MPSKHQSKPDELPSLLWVTIPTLLLISGYFARKWYLSYRLKKHGIGKGAPGFQTGTRKLKVTPEIAARIRRGEEVTAAEITAAAAEMEAREARGLDSTPAVPSTTTKSKKPSPPPVNPAEPVNEWLPESIRTPQKRGKAKRK</sequence>
<keyword evidence="2" id="KW-0812">Transmembrane</keyword>
<evidence type="ECO:0000256" key="2">
    <source>
        <dbReference type="SAM" id="Phobius"/>
    </source>
</evidence>
<evidence type="ECO:0000313" key="4">
    <source>
        <dbReference type="Proteomes" id="UP001556367"/>
    </source>
</evidence>
<keyword evidence="2" id="KW-0472">Membrane</keyword>
<reference evidence="4" key="1">
    <citation type="submission" date="2024-06" db="EMBL/GenBank/DDBJ databases">
        <title>Multi-omics analyses provide insights into the biosynthesis of the anticancer antibiotic pleurotin in Hohenbuehelia grisea.</title>
        <authorList>
            <person name="Weaver J.A."/>
            <person name="Alberti F."/>
        </authorList>
    </citation>
    <scope>NUCLEOTIDE SEQUENCE [LARGE SCALE GENOMIC DNA]</scope>
    <source>
        <strain evidence="4">T-177</strain>
    </source>
</reference>